<dbReference type="EMBL" id="FNGV01000007">
    <property type="protein sequence ID" value="SDM29211.1"/>
    <property type="molecule type" value="Genomic_DNA"/>
</dbReference>
<feature type="transmembrane region" description="Helical" evidence="1">
    <location>
        <begin position="6"/>
        <end position="24"/>
    </location>
</feature>
<proteinExistence type="predicted"/>
<gene>
    <name evidence="2" type="ORF">SAMN04488514_10763</name>
</gene>
<protein>
    <recommendedName>
        <fullName evidence="4">YtxH domain-containing protein</fullName>
    </recommendedName>
</protein>
<sequence length="65" mass="6805">MTSKNIILTIVGVVIGAIAGYLYYIEIGCVSGTCAITSKPLNSTLYGGVMGGLLFNTFSEKSPKK</sequence>
<reference evidence="3" key="1">
    <citation type="submission" date="2016-10" db="EMBL/GenBank/DDBJ databases">
        <authorList>
            <person name="Varghese N."/>
            <person name="Submissions S."/>
        </authorList>
    </citation>
    <scope>NUCLEOTIDE SEQUENCE [LARGE SCALE GENOMIC DNA]</scope>
    <source>
        <strain evidence="3">DSM 19886</strain>
    </source>
</reference>
<dbReference type="RefSeq" id="WP_089890712.1">
    <property type="nucleotide sequence ID" value="NZ_FNGV01000007.1"/>
</dbReference>
<keyword evidence="1" id="KW-0812">Transmembrane</keyword>
<accession>A0A1G9S147</accession>
<keyword evidence="1" id="KW-0472">Membrane</keyword>
<dbReference type="Proteomes" id="UP000199440">
    <property type="component" value="Unassembled WGS sequence"/>
</dbReference>
<evidence type="ECO:0000256" key="1">
    <source>
        <dbReference type="SAM" id="Phobius"/>
    </source>
</evidence>
<keyword evidence="3" id="KW-1185">Reference proteome</keyword>
<organism evidence="2 3">
    <name type="scientific">Kriegella aquimaris</name>
    <dbReference type="NCBI Taxonomy" id="192904"/>
    <lineage>
        <taxon>Bacteria</taxon>
        <taxon>Pseudomonadati</taxon>
        <taxon>Bacteroidota</taxon>
        <taxon>Flavobacteriia</taxon>
        <taxon>Flavobacteriales</taxon>
        <taxon>Flavobacteriaceae</taxon>
        <taxon>Kriegella</taxon>
    </lineage>
</organism>
<evidence type="ECO:0000313" key="3">
    <source>
        <dbReference type="Proteomes" id="UP000199440"/>
    </source>
</evidence>
<dbReference type="STRING" id="192904.SAMN04488514_10763"/>
<dbReference type="Pfam" id="PF19628">
    <property type="entry name" value="DUF6132"/>
    <property type="match status" value="1"/>
</dbReference>
<dbReference type="AlphaFoldDB" id="A0A1G9S147"/>
<dbReference type="OrthoDB" id="2062758at2"/>
<name>A0A1G9S147_9FLAO</name>
<evidence type="ECO:0000313" key="2">
    <source>
        <dbReference type="EMBL" id="SDM29211.1"/>
    </source>
</evidence>
<keyword evidence="1" id="KW-1133">Transmembrane helix</keyword>
<evidence type="ECO:0008006" key="4">
    <source>
        <dbReference type="Google" id="ProtNLM"/>
    </source>
</evidence>
<dbReference type="InterPro" id="IPR045764">
    <property type="entry name" value="DUF6132"/>
</dbReference>